<feature type="compositionally biased region" description="Low complexity" evidence="1">
    <location>
        <begin position="26"/>
        <end position="49"/>
    </location>
</feature>
<gene>
    <name evidence="2" type="ORF">BSZ37_19850</name>
</gene>
<protein>
    <submittedName>
        <fullName evidence="2">Uncharacterized protein</fullName>
    </submittedName>
</protein>
<evidence type="ECO:0000313" key="2">
    <source>
        <dbReference type="EMBL" id="PAP78517.1"/>
    </source>
</evidence>
<organism evidence="2 3">
    <name type="scientific">Rubrivirga marina</name>
    <dbReference type="NCBI Taxonomy" id="1196024"/>
    <lineage>
        <taxon>Bacteria</taxon>
        <taxon>Pseudomonadati</taxon>
        <taxon>Rhodothermota</taxon>
        <taxon>Rhodothermia</taxon>
        <taxon>Rhodothermales</taxon>
        <taxon>Rubricoccaceae</taxon>
        <taxon>Rubrivirga</taxon>
    </lineage>
</organism>
<evidence type="ECO:0000313" key="3">
    <source>
        <dbReference type="Proteomes" id="UP000216339"/>
    </source>
</evidence>
<feature type="compositionally biased region" description="Basic and acidic residues" evidence="1">
    <location>
        <begin position="55"/>
        <end position="64"/>
    </location>
</feature>
<dbReference type="RefSeq" id="WP_095512194.1">
    <property type="nucleotide sequence ID" value="NZ_MQWD01000001.1"/>
</dbReference>
<accession>A0A271J5H8</accession>
<dbReference type="EMBL" id="MQWD01000001">
    <property type="protein sequence ID" value="PAP78517.1"/>
    <property type="molecule type" value="Genomic_DNA"/>
</dbReference>
<sequence>MPTTRDDRSAADRLLVIAERFAAQGRPAMAEAARRAAALSPRPSDSSAPGFRIRPRTDDADARR</sequence>
<dbReference type="Proteomes" id="UP000216339">
    <property type="component" value="Unassembled WGS sequence"/>
</dbReference>
<comment type="caution">
    <text evidence="2">The sequence shown here is derived from an EMBL/GenBank/DDBJ whole genome shotgun (WGS) entry which is preliminary data.</text>
</comment>
<keyword evidence="3" id="KW-1185">Reference proteome</keyword>
<reference evidence="2 3" key="1">
    <citation type="submission" date="2016-11" db="EMBL/GenBank/DDBJ databases">
        <title>Study of marine rhodopsin-containing bacteria.</title>
        <authorList>
            <person name="Yoshizawa S."/>
            <person name="Kumagai Y."/>
            <person name="Kogure K."/>
        </authorList>
    </citation>
    <scope>NUCLEOTIDE SEQUENCE [LARGE SCALE GENOMIC DNA]</scope>
    <source>
        <strain evidence="2 3">SAORIC-28</strain>
    </source>
</reference>
<name>A0A271J5H8_9BACT</name>
<dbReference type="AlphaFoldDB" id="A0A271J5H8"/>
<feature type="region of interest" description="Disordered" evidence="1">
    <location>
        <begin position="26"/>
        <end position="64"/>
    </location>
</feature>
<proteinExistence type="predicted"/>
<evidence type="ECO:0000256" key="1">
    <source>
        <dbReference type="SAM" id="MobiDB-lite"/>
    </source>
</evidence>